<dbReference type="EMBL" id="LR796796">
    <property type="protein sequence ID" value="CAB4166221.1"/>
    <property type="molecule type" value="Genomic_DNA"/>
</dbReference>
<keyword evidence="1" id="KW-0540">Nuclease</keyword>
<dbReference type="InterPro" id="IPR038563">
    <property type="entry name" value="Endonuclease_7_sf"/>
</dbReference>
<dbReference type="InterPro" id="IPR044925">
    <property type="entry name" value="His-Me_finger_sf"/>
</dbReference>
<evidence type="ECO:0000313" key="1">
    <source>
        <dbReference type="EMBL" id="CAB4137187.1"/>
    </source>
</evidence>
<dbReference type="Gene3D" id="3.40.1800.10">
    <property type="entry name" value="His-Me finger endonucleases"/>
    <property type="match status" value="1"/>
</dbReference>
<gene>
    <name evidence="1" type="ORF">UFOVP322_20</name>
    <name evidence="2" type="ORF">UFOVP771_18</name>
    <name evidence="3" type="ORF">UFOVP850_18</name>
</gene>
<dbReference type="SUPFAM" id="SSF54060">
    <property type="entry name" value="His-Me finger endonucleases"/>
    <property type="match status" value="1"/>
</dbReference>
<name>A0A6J5LVV5_9CAUD</name>
<dbReference type="InterPro" id="IPR004211">
    <property type="entry name" value="Endonuclease_7"/>
</dbReference>
<evidence type="ECO:0000313" key="2">
    <source>
        <dbReference type="EMBL" id="CAB4160787.1"/>
    </source>
</evidence>
<keyword evidence="1" id="KW-0378">Hydrolase</keyword>
<keyword evidence="1" id="KW-0255">Endonuclease</keyword>
<accession>A0A6J5LVV5</accession>
<reference evidence="1" key="1">
    <citation type="submission" date="2020-04" db="EMBL/GenBank/DDBJ databases">
        <authorList>
            <person name="Chiriac C."/>
            <person name="Salcher M."/>
            <person name="Ghai R."/>
            <person name="Kavagutti S V."/>
        </authorList>
    </citation>
    <scope>NUCLEOTIDE SEQUENCE</scope>
</reference>
<evidence type="ECO:0000313" key="3">
    <source>
        <dbReference type="EMBL" id="CAB4166221.1"/>
    </source>
</evidence>
<sequence>MKLLYREVKAHREKLLQGQGNRCALCGENIVDDAVLDHCHKTGKIRRVLHRGCNAMLGKIENNLVRNKMTPARLAQFALNLVHYVEQEYEDIVHPTYLTTEEKKMKAYKKKKKPVKPGKGKY</sequence>
<dbReference type="Pfam" id="PF02945">
    <property type="entry name" value="Endonuclease_7"/>
    <property type="match status" value="1"/>
</dbReference>
<dbReference type="EMBL" id="LR796330">
    <property type="protein sequence ID" value="CAB4137187.1"/>
    <property type="molecule type" value="Genomic_DNA"/>
</dbReference>
<protein>
    <submittedName>
        <fullName evidence="1">Recombination endonuclease VII</fullName>
    </submittedName>
</protein>
<dbReference type="GO" id="GO:0004519">
    <property type="term" value="F:endonuclease activity"/>
    <property type="evidence" value="ECO:0007669"/>
    <property type="project" value="UniProtKB-KW"/>
</dbReference>
<organism evidence="1">
    <name type="scientific">uncultured Caudovirales phage</name>
    <dbReference type="NCBI Taxonomy" id="2100421"/>
    <lineage>
        <taxon>Viruses</taxon>
        <taxon>Duplodnaviria</taxon>
        <taxon>Heunggongvirae</taxon>
        <taxon>Uroviricota</taxon>
        <taxon>Caudoviricetes</taxon>
        <taxon>Peduoviridae</taxon>
        <taxon>Maltschvirus</taxon>
        <taxon>Maltschvirus maltsch</taxon>
    </lineage>
</organism>
<proteinExistence type="predicted"/>
<dbReference type="EMBL" id="LR796701">
    <property type="protein sequence ID" value="CAB4160787.1"/>
    <property type="molecule type" value="Genomic_DNA"/>
</dbReference>